<organism evidence="2 3">
    <name type="scientific">Synaphobranchus kaupii</name>
    <name type="common">Kaup's arrowtooth eel</name>
    <dbReference type="NCBI Taxonomy" id="118154"/>
    <lineage>
        <taxon>Eukaryota</taxon>
        <taxon>Metazoa</taxon>
        <taxon>Chordata</taxon>
        <taxon>Craniata</taxon>
        <taxon>Vertebrata</taxon>
        <taxon>Euteleostomi</taxon>
        <taxon>Actinopterygii</taxon>
        <taxon>Neopterygii</taxon>
        <taxon>Teleostei</taxon>
        <taxon>Anguilliformes</taxon>
        <taxon>Synaphobranchidae</taxon>
        <taxon>Synaphobranchus</taxon>
    </lineage>
</organism>
<accession>A0A9Q1EZP5</accession>
<dbReference type="EMBL" id="JAINUF010000010">
    <property type="protein sequence ID" value="KAJ8348183.1"/>
    <property type="molecule type" value="Genomic_DNA"/>
</dbReference>
<dbReference type="AlphaFoldDB" id="A0A9Q1EZP5"/>
<evidence type="ECO:0000313" key="3">
    <source>
        <dbReference type="Proteomes" id="UP001152622"/>
    </source>
</evidence>
<dbReference type="Proteomes" id="UP001152622">
    <property type="component" value="Chromosome 10"/>
</dbReference>
<comment type="caution">
    <text evidence="2">The sequence shown here is derived from an EMBL/GenBank/DDBJ whole genome shotgun (WGS) entry which is preliminary data.</text>
</comment>
<reference evidence="2" key="1">
    <citation type="journal article" date="2023" name="Science">
        <title>Genome structures resolve the early diversification of teleost fishes.</title>
        <authorList>
            <person name="Parey E."/>
            <person name="Louis A."/>
            <person name="Montfort J."/>
            <person name="Bouchez O."/>
            <person name="Roques C."/>
            <person name="Iampietro C."/>
            <person name="Lluch J."/>
            <person name="Castinel A."/>
            <person name="Donnadieu C."/>
            <person name="Desvignes T."/>
            <person name="Floi Bucao C."/>
            <person name="Jouanno E."/>
            <person name="Wen M."/>
            <person name="Mejri S."/>
            <person name="Dirks R."/>
            <person name="Jansen H."/>
            <person name="Henkel C."/>
            <person name="Chen W.J."/>
            <person name="Zahm M."/>
            <person name="Cabau C."/>
            <person name="Klopp C."/>
            <person name="Thompson A.W."/>
            <person name="Robinson-Rechavi M."/>
            <person name="Braasch I."/>
            <person name="Lecointre G."/>
            <person name="Bobe J."/>
            <person name="Postlethwait J.H."/>
            <person name="Berthelot C."/>
            <person name="Roest Crollius H."/>
            <person name="Guiguen Y."/>
        </authorList>
    </citation>
    <scope>NUCLEOTIDE SEQUENCE</scope>
    <source>
        <strain evidence="2">WJC10195</strain>
    </source>
</reference>
<sequence length="197" mass="20500">MCRGSGSHPSGGCWPSSGRRHVDVDAGGRAVLVRDGQRVEGGGGLGSLGAAEDTDCELLARCRLSERSLKKPSILSEQTGHRRPHPGSAPGPRPCPGTRPRRVALLAVEAALPQDVGGVGAVGGRARAHLVDLAPLHAPSPAPAPRRPARSAPPSAPGGCPTVCRDAFMKCSRLVHLLQTHRHVLHPEGVGERTDKK</sequence>
<keyword evidence="3" id="KW-1185">Reference proteome</keyword>
<proteinExistence type="predicted"/>
<protein>
    <submittedName>
        <fullName evidence="2">Uncharacterized protein</fullName>
    </submittedName>
</protein>
<name>A0A9Q1EZP5_SYNKA</name>
<feature type="region of interest" description="Disordered" evidence="1">
    <location>
        <begin position="70"/>
        <end position="99"/>
    </location>
</feature>
<feature type="region of interest" description="Disordered" evidence="1">
    <location>
        <begin position="137"/>
        <end position="158"/>
    </location>
</feature>
<evidence type="ECO:0000256" key="1">
    <source>
        <dbReference type="SAM" id="MobiDB-lite"/>
    </source>
</evidence>
<gene>
    <name evidence="2" type="ORF">SKAU_G00267720</name>
</gene>
<evidence type="ECO:0000313" key="2">
    <source>
        <dbReference type="EMBL" id="KAJ8348183.1"/>
    </source>
</evidence>
<feature type="compositionally biased region" description="Pro residues" evidence="1">
    <location>
        <begin position="87"/>
        <end position="97"/>
    </location>
</feature>